<feature type="compositionally biased region" description="Low complexity" evidence="1">
    <location>
        <begin position="80"/>
        <end position="117"/>
    </location>
</feature>
<evidence type="ECO:0000313" key="3">
    <source>
        <dbReference type="EMBL" id="MCO8271218.1"/>
    </source>
</evidence>
<gene>
    <name evidence="3" type="ORF">M1L60_11500</name>
</gene>
<evidence type="ECO:0000313" key="4">
    <source>
        <dbReference type="Proteomes" id="UP001523369"/>
    </source>
</evidence>
<reference evidence="3 4" key="1">
    <citation type="submission" date="2022-06" db="EMBL/GenBank/DDBJ databases">
        <title>New Species of the Genus Actinoplanes, ActinopZanes ferrugineus.</title>
        <authorList>
            <person name="Ding P."/>
        </authorList>
    </citation>
    <scope>NUCLEOTIDE SEQUENCE [LARGE SCALE GENOMIC DNA]</scope>
    <source>
        <strain evidence="3 4">TRM88003</strain>
    </source>
</reference>
<evidence type="ECO:0000256" key="2">
    <source>
        <dbReference type="SAM" id="Phobius"/>
    </source>
</evidence>
<comment type="caution">
    <text evidence="3">The sequence shown here is derived from an EMBL/GenBank/DDBJ whole genome shotgun (WGS) entry which is preliminary data.</text>
</comment>
<name>A0ABT1DK46_9ACTN</name>
<protein>
    <recommendedName>
        <fullName evidence="5">PknH-like extracellular domain-containing protein</fullName>
    </recommendedName>
</protein>
<keyword evidence="2" id="KW-1133">Transmembrane helix</keyword>
<evidence type="ECO:0008006" key="5">
    <source>
        <dbReference type="Google" id="ProtNLM"/>
    </source>
</evidence>
<feature type="transmembrane region" description="Helical" evidence="2">
    <location>
        <begin position="37"/>
        <end position="60"/>
    </location>
</feature>
<keyword evidence="2" id="KW-0472">Membrane</keyword>
<organism evidence="3 4">
    <name type="scientific">Paractinoplanes aksuensis</name>
    <dbReference type="NCBI Taxonomy" id="2939490"/>
    <lineage>
        <taxon>Bacteria</taxon>
        <taxon>Bacillati</taxon>
        <taxon>Actinomycetota</taxon>
        <taxon>Actinomycetes</taxon>
        <taxon>Micromonosporales</taxon>
        <taxon>Micromonosporaceae</taxon>
        <taxon>Paractinoplanes</taxon>
    </lineage>
</organism>
<dbReference type="Proteomes" id="UP001523369">
    <property type="component" value="Unassembled WGS sequence"/>
</dbReference>
<sequence length="306" mass="31553">MSNIEQAFAALSSDSERGLLLSGPELRRQAARRRSRTVAVTSGTAAVLVVGAVGAGWAIADNNRSTGLNTAGGSAPVVTMSSAPPVPSSAPATTRPTTAPATTAPPSSAPVTSEAPALPKSVPARALINKADANGDVTRQEDKIGPPEFCAKAKFPSQDQLGVSGSVMAAFRAPGTPAENIPDDTVYNTVGVYRGDGAQDYLADLRKATELCATGKVGDLDVQFDLLGSLGVGDESVLIHRAYELTDGEGNPMNNGSQMSTYIGAVRVGDAVTLIDARGYENLASNRAAIESLTKAATKRLEAWRD</sequence>
<feature type="region of interest" description="Disordered" evidence="1">
    <location>
        <begin position="80"/>
        <end position="118"/>
    </location>
</feature>
<accession>A0ABT1DK46</accession>
<dbReference type="EMBL" id="JAMYJR010000010">
    <property type="protein sequence ID" value="MCO8271218.1"/>
    <property type="molecule type" value="Genomic_DNA"/>
</dbReference>
<keyword evidence="2" id="KW-0812">Transmembrane</keyword>
<dbReference type="RefSeq" id="WP_253237346.1">
    <property type="nucleotide sequence ID" value="NZ_JAMYJR010000010.1"/>
</dbReference>
<keyword evidence="4" id="KW-1185">Reference proteome</keyword>
<evidence type="ECO:0000256" key="1">
    <source>
        <dbReference type="SAM" id="MobiDB-lite"/>
    </source>
</evidence>
<proteinExistence type="predicted"/>